<dbReference type="EMBL" id="FRDN01000012">
    <property type="protein sequence ID" value="SHN82252.1"/>
    <property type="molecule type" value="Genomic_DNA"/>
</dbReference>
<dbReference type="Pfam" id="PF01541">
    <property type="entry name" value="GIY-YIG"/>
    <property type="match status" value="1"/>
</dbReference>
<dbReference type="RefSeq" id="WP_072774011.1">
    <property type="nucleotide sequence ID" value="NZ_FRDN01000012.1"/>
</dbReference>
<dbReference type="InterPro" id="IPR000305">
    <property type="entry name" value="GIY-YIG_endonuc"/>
</dbReference>
<dbReference type="SUPFAM" id="SSF82771">
    <property type="entry name" value="GIY-YIG endonuclease"/>
    <property type="match status" value="1"/>
</dbReference>
<dbReference type="InterPro" id="IPR035901">
    <property type="entry name" value="GIY-YIG_endonuc_sf"/>
</dbReference>
<keyword evidence="3" id="KW-0378">Hydrolase</keyword>
<comment type="similarity">
    <text evidence="1">Belongs to the UPF0213 family.</text>
</comment>
<dbReference type="PANTHER" id="PTHR34477:SF1">
    <property type="entry name" value="UPF0213 PROTEIN YHBQ"/>
    <property type="match status" value="1"/>
</dbReference>
<dbReference type="STRING" id="1121395.SAMN02745215_03775"/>
<accession>A0A1M7UGX8</accession>
<keyword evidence="3" id="KW-0255">Endonuclease</keyword>
<protein>
    <submittedName>
        <fullName evidence="3">Putative endonuclease</fullName>
    </submittedName>
</protein>
<dbReference type="PROSITE" id="PS50164">
    <property type="entry name" value="GIY_YIG"/>
    <property type="match status" value="1"/>
</dbReference>
<dbReference type="GO" id="GO:0004519">
    <property type="term" value="F:endonuclease activity"/>
    <property type="evidence" value="ECO:0007669"/>
    <property type="project" value="UniProtKB-KW"/>
</dbReference>
<dbReference type="Gene3D" id="3.40.1440.10">
    <property type="entry name" value="GIY-YIG endonuclease"/>
    <property type="match status" value="1"/>
</dbReference>
<dbReference type="PANTHER" id="PTHR34477">
    <property type="entry name" value="UPF0213 PROTEIN YHBQ"/>
    <property type="match status" value="1"/>
</dbReference>
<evidence type="ECO:0000313" key="4">
    <source>
        <dbReference type="Proteomes" id="UP000184010"/>
    </source>
</evidence>
<dbReference type="CDD" id="cd10456">
    <property type="entry name" value="GIY-YIG_UPF0213"/>
    <property type="match status" value="1"/>
</dbReference>
<organism evidence="3 4">
    <name type="scientific">Desulfitobacterium chlororespirans DSM 11544</name>
    <dbReference type="NCBI Taxonomy" id="1121395"/>
    <lineage>
        <taxon>Bacteria</taxon>
        <taxon>Bacillati</taxon>
        <taxon>Bacillota</taxon>
        <taxon>Clostridia</taxon>
        <taxon>Eubacteriales</taxon>
        <taxon>Desulfitobacteriaceae</taxon>
        <taxon>Desulfitobacterium</taxon>
    </lineage>
</organism>
<name>A0A1M7UGX8_9FIRM</name>
<evidence type="ECO:0000256" key="1">
    <source>
        <dbReference type="ARBA" id="ARBA00007435"/>
    </source>
</evidence>
<sequence>MYWVYILHCADNTLYTGSTPRLERRIQEHNQGSGAKYTRGRRPVSLRQAWIVENRSQALRLEAFIKKAARKEKERFIDNPQYLLSLAKEKGYDFAIGIGDKTDCG</sequence>
<proteinExistence type="inferred from homology"/>
<dbReference type="AlphaFoldDB" id="A0A1M7UGX8"/>
<dbReference type="InterPro" id="IPR050190">
    <property type="entry name" value="UPF0213_domain"/>
</dbReference>
<reference evidence="4" key="1">
    <citation type="submission" date="2016-12" db="EMBL/GenBank/DDBJ databases">
        <authorList>
            <person name="Varghese N."/>
            <person name="Submissions S."/>
        </authorList>
    </citation>
    <scope>NUCLEOTIDE SEQUENCE [LARGE SCALE GENOMIC DNA]</scope>
    <source>
        <strain evidence="4">DSM 11544</strain>
    </source>
</reference>
<evidence type="ECO:0000259" key="2">
    <source>
        <dbReference type="PROSITE" id="PS50164"/>
    </source>
</evidence>
<keyword evidence="3" id="KW-0540">Nuclease</keyword>
<evidence type="ECO:0000313" key="3">
    <source>
        <dbReference type="EMBL" id="SHN82252.1"/>
    </source>
</evidence>
<dbReference type="Proteomes" id="UP000184010">
    <property type="component" value="Unassembled WGS sequence"/>
</dbReference>
<gene>
    <name evidence="3" type="ORF">SAMN02745215_03775</name>
</gene>
<feature type="domain" description="GIY-YIG" evidence="2">
    <location>
        <begin position="1"/>
        <end position="75"/>
    </location>
</feature>
<keyword evidence="4" id="KW-1185">Reference proteome</keyword>